<evidence type="ECO:0000313" key="2">
    <source>
        <dbReference type="Proteomes" id="UP000468735"/>
    </source>
</evidence>
<protein>
    <submittedName>
        <fullName evidence="1">Uncharacterized protein</fullName>
    </submittedName>
</protein>
<keyword evidence="2" id="KW-1185">Reference proteome</keyword>
<name>A0A6H9YSW7_9ACTN</name>
<sequence length="198" mass="21067">MGLPPEDEISEEGYGFFRSVWDISGASHDDALAVIAEERHLADLVDQVTTTPEEFEAVATAIEDGAPGALPSGFAAKYGDGEILEIVGDGDRDEGVLAGLEIGVAGLSYALSSVGCFPAASCRSHSSDRTWSERPVVFFAAERATVHWLTPMVRDSGCGFGDGSDRGKLLLVEAPSISNLMDLANRIVTTTERQSFNR</sequence>
<gene>
    <name evidence="1" type="ORF">F8566_19755</name>
</gene>
<dbReference type="OrthoDB" id="4196288at2"/>
<dbReference type="AlphaFoldDB" id="A0A6H9YSW7"/>
<dbReference type="Proteomes" id="UP000468735">
    <property type="component" value="Unassembled WGS sequence"/>
</dbReference>
<reference evidence="1 2" key="1">
    <citation type="submission" date="2019-09" db="EMBL/GenBank/DDBJ databases">
        <title>Actinomadura physcomitrii sp. nov., a novel actinomycete isolated from moss [Physcomitrium sphaericum (Ludw) Fuernr].</title>
        <authorList>
            <person name="Zhuang X."/>
            <person name="Liu C."/>
        </authorList>
    </citation>
    <scope>NUCLEOTIDE SEQUENCE [LARGE SCALE GENOMIC DNA]</scope>
    <source>
        <strain evidence="1 2">HMC1</strain>
    </source>
</reference>
<dbReference type="EMBL" id="WBMT01000009">
    <property type="protein sequence ID" value="KAB2347260.1"/>
    <property type="molecule type" value="Genomic_DNA"/>
</dbReference>
<proteinExistence type="predicted"/>
<evidence type="ECO:0000313" key="1">
    <source>
        <dbReference type="EMBL" id="KAB2347260.1"/>
    </source>
</evidence>
<comment type="caution">
    <text evidence="1">The sequence shown here is derived from an EMBL/GenBank/DDBJ whole genome shotgun (WGS) entry which is preliminary data.</text>
</comment>
<dbReference type="RefSeq" id="WP_151561928.1">
    <property type="nucleotide sequence ID" value="NZ_WBMT01000009.1"/>
</dbReference>
<organism evidence="1 2">
    <name type="scientific">Actinomadura rudentiformis</name>
    <dbReference type="NCBI Taxonomy" id="359158"/>
    <lineage>
        <taxon>Bacteria</taxon>
        <taxon>Bacillati</taxon>
        <taxon>Actinomycetota</taxon>
        <taxon>Actinomycetes</taxon>
        <taxon>Streptosporangiales</taxon>
        <taxon>Thermomonosporaceae</taxon>
        <taxon>Actinomadura</taxon>
    </lineage>
</organism>
<accession>A0A6H9YSW7</accession>